<evidence type="ECO:0000313" key="3">
    <source>
        <dbReference type="Proteomes" id="UP000295444"/>
    </source>
</evidence>
<evidence type="ECO:0000313" key="2">
    <source>
        <dbReference type="EMBL" id="TDQ04451.1"/>
    </source>
</evidence>
<gene>
    <name evidence="2" type="ORF">EV186_101403</name>
</gene>
<proteinExistence type="predicted"/>
<organism evidence="2 3">
    <name type="scientific">Labedaea rhizosphaerae</name>
    <dbReference type="NCBI Taxonomy" id="598644"/>
    <lineage>
        <taxon>Bacteria</taxon>
        <taxon>Bacillati</taxon>
        <taxon>Actinomycetota</taxon>
        <taxon>Actinomycetes</taxon>
        <taxon>Pseudonocardiales</taxon>
        <taxon>Pseudonocardiaceae</taxon>
        <taxon>Labedaea</taxon>
    </lineage>
</organism>
<keyword evidence="3" id="KW-1185">Reference proteome</keyword>
<name>A0A4R6SKR7_LABRH</name>
<accession>A0A4R6SKR7</accession>
<feature type="region of interest" description="Disordered" evidence="1">
    <location>
        <begin position="1"/>
        <end position="22"/>
    </location>
</feature>
<evidence type="ECO:0000256" key="1">
    <source>
        <dbReference type="SAM" id="MobiDB-lite"/>
    </source>
</evidence>
<dbReference type="AlphaFoldDB" id="A0A4R6SKR7"/>
<comment type="caution">
    <text evidence="2">The sequence shown here is derived from an EMBL/GenBank/DDBJ whole genome shotgun (WGS) entry which is preliminary data.</text>
</comment>
<dbReference type="EMBL" id="SNXZ01000001">
    <property type="protein sequence ID" value="TDQ04451.1"/>
    <property type="molecule type" value="Genomic_DNA"/>
</dbReference>
<evidence type="ECO:0008006" key="4">
    <source>
        <dbReference type="Google" id="ProtNLM"/>
    </source>
</evidence>
<sequence length="139" mass="14247">MSSAPPMTSTPSTSSTAPTTSAAAAKTTAGAIKRMEDLLHALGRGDLKTLCVIAGPAMKKAEAEGVGSCEKAFTGMLSMISAKQKSALRTATVDPAKVATHGGKVEVPASAIRASVTFTEAELGDTVLEYQGDNWYVVD</sequence>
<dbReference type="Proteomes" id="UP000295444">
    <property type="component" value="Unassembled WGS sequence"/>
</dbReference>
<protein>
    <recommendedName>
        <fullName evidence="4">Nuclear transport factor 2 family protein</fullName>
    </recommendedName>
</protein>
<reference evidence="2 3" key="1">
    <citation type="submission" date="2019-03" db="EMBL/GenBank/DDBJ databases">
        <title>Genomic Encyclopedia of Type Strains, Phase IV (KMG-IV): sequencing the most valuable type-strain genomes for metagenomic binning, comparative biology and taxonomic classification.</title>
        <authorList>
            <person name="Goeker M."/>
        </authorList>
    </citation>
    <scope>NUCLEOTIDE SEQUENCE [LARGE SCALE GENOMIC DNA]</scope>
    <source>
        <strain evidence="2 3">DSM 45361</strain>
    </source>
</reference>